<dbReference type="EMBL" id="LGRB01000008">
    <property type="protein sequence ID" value="OCT52380.1"/>
    <property type="molecule type" value="Genomic_DNA"/>
</dbReference>
<feature type="region of interest" description="Disordered" evidence="6">
    <location>
        <begin position="943"/>
        <end position="1093"/>
    </location>
</feature>
<dbReference type="STRING" id="86049.A0A1C1CV78"/>
<evidence type="ECO:0000259" key="9">
    <source>
        <dbReference type="PROSITE" id="PS51382"/>
    </source>
</evidence>
<comment type="similarity">
    <text evidence="2">Belongs to the SYG1 (TC 2.A.94) family.</text>
</comment>
<dbReference type="Proteomes" id="UP000094526">
    <property type="component" value="Unassembled WGS sequence"/>
</dbReference>
<dbReference type="InterPro" id="IPR004331">
    <property type="entry name" value="SPX_dom"/>
</dbReference>
<feature type="region of interest" description="Disordered" evidence="6">
    <location>
        <begin position="418"/>
        <end position="442"/>
    </location>
</feature>
<evidence type="ECO:0000259" key="8">
    <source>
        <dbReference type="PROSITE" id="PS51380"/>
    </source>
</evidence>
<evidence type="ECO:0000256" key="5">
    <source>
        <dbReference type="ARBA" id="ARBA00023136"/>
    </source>
</evidence>
<keyword evidence="11" id="KW-1185">Reference proteome</keyword>
<feature type="region of interest" description="Disordered" evidence="6">
    <location>
        <begin position="88"/>
        <end position="172"/>
    </location>
</feature>
<dbReference type="Pfam" id="PF03105">
    <property type="entry name" value="SPX"/>
    <property type="match status" value="1"/>
</dbReference>
<comment type="subcellular location">
    <subcellularLocation>
        <location evidence="1">Membrane</location>
        <topology evidence="1">Multi-pass membrane protein</topology>
    </subcellularLocation>
</comment>
<dbReference type="GO" id="GO:0016036">
    <property type="term" value="P:cellular response to phosphate starvation"/>
    <property type="evidence" value="ECO:0007669"/>
    <property type="project" value="TreeGrafter"/>
</dbReference>
<dbReference type="CDD" id="cd14475">
    <property type="entry name" value="SPX_SYG1_like"/>
    <property type="match status" value="1"/>
</dbReference>
<evidence type="ECO:0000256" key="6">
    <source>
        <dbReference type="SAM" id="MobiDB-lite"/>
    </source>
</evidence>
<feature type="transmembrane region" description="Helical" evidence="7">
    <location>
        <begin position="824"/>
        <end position="844"/>
    </location>
</feature>
<gene>
    <name evidence="10" type="ORF">CLCR_09498</name>
</gene>
<feature type="domain" description="EXS" evidence="8">
    <location>
        <begin position="758"/>
        <end position="953"/>
    </location>
</feature>
<dbReference type="PROSITE" id="PS51380">
    <property type="entry name" value="EXS"/>
    <property type="match status" value="1"/>
</dbReference>
<feature type="compositionally biased region" description="Basic and acidic residues" evidence="6">
    <location>
        <begin position="1017"/>
        <end position="1027"/>
    </location>
</feature>
<evidence type="ECO:0000256" key="2">
    <source>
        <dbReference type="ARBA" id="ARBA00009665"/>
    </source>
</evidence>
<name>A0A1C1CV78_9EURO</name>
<dbReference type="VEuPathDB" id="FungiDB:G647_03783"/>
<dbReference type="GO" id="GO:0005794">
    <property type="term" value="C:Golgi apparatus"/>
    <property type="evidence" value="ECO:0007669"/>
    <property type="project" value="TreeGrafter"/>
</dbReference>
<feature type="compositionally biased region" description="Polar residues" evidence="6">
    <location>
        <begin position="264"/>
        <end position="277"/>
    </location>
</feature>
<feature type="region of interest" description="Disordered" evidence="6">
    <location>
        <begin position="22"/>
        <end position="46"/>
    </location>
</feature>
<dbReference type="VEuPathDB" id="FungiDB:CLCR_09498"/>
<feature type="domain" description="SPX" evidence="9">
    <location>
        <begin position="210"/>
        <end position="509"/>
    </location>
</feature>
<dbReference type="GO" id="GO:0005886">
    <property type="term" value="C:plasma membrane"/>
    <property type="evidence" value="ECO:0007669"/>
    <property type="project" value="TreeGrafter"/>
</dbReference>
<feature type="compositionally biased region" description="Low complexity" evidence="6">
    <location>
        <begin position="100"/>
        <end position="113"/>
    </location>
</feature>
<evidence type="ECO:0000256" key="3">
    <source>
        <dbReference type="ARBA" id="ARBA00022692"/>
    </source>
</evidence>
<sequence length="1093" mass="125044">MKFAKCVASLRSSASIRRTLFRSGRSSTSTTRQGSDEVPCEISTDSLQQGKKKIKAISKALRNLNKTPGIEPTPGALHAFSHQGTPFTHYDFSRSPRPPSARSTRSLPEIAEVAPDEDEEPDNRPEVRRHHTSRTMFAESPPIYIPGAGSSNTTPERTPLHNGQPRRQVNYGSIVGTPPDETPGMMGPLELPDPALTPLRSRPATEIGAMHDSQGNTPRLPPPAQVPPSVDPYHVGETNHPPRARGSLGGSLARAMFKRRKPNKTQSVSGPSLSRVNSLSAAERFRKLFVPRDLTEATVSDMQLSAYRDLDERQAEFFTFLDKELKKIEEFYKIKEDEATERLQVLRTQLHEMRDRRMAEILRSKHEANGTQPPDLDDIRNPPPDVLKENVKPDGNGGSNILPTRIEDLIGRRPTIGKTSQAMAQMSSPPGPRAQQRINDGKKDYVRRDNGKEVKYTFAKRRLKVALQEFYRGLELLKSYTLLNRTGFRKINKKYDKAVQARPPLRYMSEKVNNAYFVTSDVIDNHLMAVEDLYARYFERGNHKIAVKKLRSKVGAGDYSSVAFRNGLYLASGVCFGVAGLVDAAFRLQDPRISVQTSYLLQLYAGYFLIVLLFLIFALDCRFWAKNHINYIFIFEYDTRHVLDWRQLAELPCFFTFLNGLFIYLNFRQNADDWFYIYWPLFLIIITVVIIFFPFPFIYHHARKWWAETNLRLACAPFYPVEFRDFYLGDMYCSQTYAMGQIELFFCLYINDWQNPPQCNSSHSRLLGFFAALPAVWRALQCLRRYYDSGNWFPHLANCLKYCGNIAYYATLSIYRIDMNYTTWAVFVTFALVNGLYCSFWDVYLDWSLGDVFVDKYPFLRQRLGYKQVWIYYAAIPADVLLRQQWIFYAIFTKDVQHSALMSFFVSLAEVLRRGMWSLFRVENEHCNNVGKFRASRDIPLPYDLPDSRQASPLQQRQTVTPRPPEQDQEQHVATGVDVEARSPDSMRRRRPPTTPRTPAMRALQRVGTIIGTAHAQDFERRRRPPDEIGAAQVGDDLRDNAGSSDEDEDDEEDGGGGDDEFVELQRQREQDLDHAEAAEADRLVGRATAVGR</sequence>
<evidence type="ECO:0000256" key="7">
    <source>
        <dbReference type="SAM" id="Phobius"/>
    </source>
</evidence>
<evidence type="ECO:0000313" key="10">
    <source>
        <dbReference type="EMBL" id="OCT52380.1"/>
    </source>
</evidence>
<dbReference type="PROSITE" id="PS51382">
    <property type="entry name" value="SPX"/>
    <property type="match status" value="1"/>
</dbReference>
<dbReference type="OrthoDB" id="9970435at2759"/>
<comment type="caution">
    <text evidence="10">The sequence shown here is derived from an EMBL/GenBank/DDBJ whole genome shotgun (WGS) entry which is preliminary data.</text>
</comment>
<keyword evidence="4 7" id="KW-1133">Transmembrane helix</keyword>
<feature type="compositionally biased region" description="Acidic residues" evidence="6">
    <location>
        <begin position="1045"/>
        <end position="1063"/>
    </location>
</feature>
<evidence type="ECO:0000313" key="11">
    <source>
        <dbReference type="Proteomes" id="UP000094526"/>
    </source>
</evidence>
<dbReference type="InterPro" id="IPR004342">
    <property type="entry name" value="EXS_C"/>
</dbReference>
<feature type="transmembrane region" description="Helical" evidence="7">
    <location>
        <begin position="648"/>
        <end position="665"/>
    </location>
</feature>
<dbReference type="Pfam" id="PF03124">
    <property type="entry name" value="EXS"/>
    <property type="match status" value="1"/>
</dbReference>
<feature type="compositionally biased region" description="Low complexity" evidence="6">
    <location>
        <begin position="22"/>
        <end position="32"/>
    </location>
</feature>
<feature type="compositionally biased region" description="Basic and acidic residues" evidence="6">
    <location>
        <begin position="1064"/>
        <end position="1085"/>
    </location>
</feature>
<keyword evidence="3 7" id="KW-0812">Transmembrane</keyword>
<feature type="transmembrane region" description="Helical" evidence="7">
    <location>
        <begin position="677"/>
        <end position="699"/>
    </location>
</feature>
<proteinExistence type="inferred from homology"/>
<dbReference type="eggNOG" id="KOG1162">
    <property type="taxonomic scope" value="Eukaryota"/>
</dbReference>
<feature type="compositionally biased region" description="Polar residues" evidence="6">
    <location>
        <begin position="418"/>
        <end position="428"/>
    </location>
</feature>
<dbReference type="PANTHER" id="PTHR10783:SF103">
    <property type="entry name" value="SOLUTE CARRIER FAMILY 53 MEMBER 1"/>
    <property type="match status" value="1"/>
</dbReference>
<feature type="region of interest" description="Disordered" evidence="6">
    <location>
        <begin position="258"/>
        <end position="277"/>
    </location>
</feature>
<reference evidence="11" key="1">
    <citation type="submission" date="2015-07" db="EMBL/GenBank/DDBJ databases">
        <authorList>
            <person name="Teixeira M.M."/>
            <person name="Souza R.C."/>
            <person name="Almeida L.G."/>
            <person name="Vicente V.A."/>
            <person name="de Hoog S."/>
            <person name="Bocca A.L."/>
            <person name="de Almeida S.R."/>
            <person name="Vasconcelos A.T."/>
            <person name="Felipe M.S."/>
        </authorList>
    </citation>
    <scope>NUCLEOTIDE SEQUENCE [LARGE SCALE GENOMIC DNA]</scope>
    <source>
        <strain evidence="11">KSF</strain>
    </source>
</reference>
<feature type="compositionally biased region" description="Polar residues" evidence="6">
    <location>
        <begin position="949"/>
        <end position="961"/>
    </location>
</feature>
<feature type="transmembrane region" description="Helical" evidence="7">
    <location>
        <begin position="599"/>
        <end position="619"/>
    </location>
</feature>
<evidence type="ECO:0000256" key="4">
    <source>
        <dbReference type="ARBA" id="ARBA00022989"/>
    </source>
</evidence>
<protein>
    <submittedName>
        <fullName evidence="10">Signal transduction protein Syg1</fullName>
    </submittedName>
</protein>
<accession>A0A1C1CV78</accession>
<evidence type="ECO:0000256" key="1">
    <source>
        <dbReference type="ARBA" id="ARBA00004141"/>
    </source>
</evidence>
<feature type="region of interest" description="Disordered" evidence="6">
    <location>
        <begin position="365"/>
        <end position="403"/>
    </location>
</feature>
<keyword evidence="5 7" id="KW-0472">Membrane</keyword>
<dbReference type="GO" id="GO:0006817">
    <property type="term" value="P:phosphate ion transport"/>
    <property type="evidence" value="ECO:0007669"/>
    <property type="project" value="TreeGrafter"/>
</dbReference>
<dbReference type="PANTHER" id="PTHR10783">
    <property type="entry name" value="XENOTROPIC AND POLYTROPIC RETROVIRUS RECEPTOR 1-RELATED"/>
    <property type="match status" value="1"/>
</dbReference>
<dbReference type="GO" id="GO:0000822">
    <property type="term" value="F:inositol hexakisphosphate binding"/>
    <property type="evidence" value="ECO:0007669"/>
    <property type="project" value="TreeGrafter"/>
</dbReference>
<dbReference type="AlphaFoldDB" id="A0A1C1CV78"/>
<organism evidence="10 11">
    <name type="scientific">Cladophialophora carrionii</name>
    <dbReference type="NCBI Taxonomy" id="86049"/>
    <lineage>
        <taxon>Eukaryota</taxon>
        <taxon>Fungi</taxon>
        <taxon>Dikarya</taxon>
        <taxon>Ascomycota</taxon>
        <taxon>Pezizomycotina</taxon>
        <taxon>Eurotiomycetes</taxon>
        <taxon>Chaetothyriomycetidae</taxon>
        <taxon>Chaetothyriales</taxon>
        <taxon>Herpotrichiellaceae</taxon>
        <taxon>Cladophialophora</taxon>
    </lineage>
</organism>